<name>A0A2U2N4W1_9GAMM</name>
<feature type="domain" description="CheW-like" evidence="5">
    <location>
        <begin position="26"/>
        <end position="170"/>
    </location>
</feature>
<evidence type="ECO:0000259" key="5">
    <source>
        <dbReference type="PROSITE" id="PS50851"/>
    </source>
</evidence>
<dbReference type="Gene3D" id="2.30.30.40">
    <property type="entry name" value="SH3 Domains"/>
    <property type="match status" value="1"/>
</dbReference>
<gene>
    <name evidence="6" type="ORF">DEM34_06445</name>
</gene>
<evidence type="ECO:0000256" key="2">
    <source>
        <dbReference type="ARBA" id="ARBA00021483"/>
    </source>
</evidence>
<dbReference type="AlphaFoldDB" id="A0A2U2N4W1"/>
<proteinExistence type="predicted"/>
<comment type="subcellular location">
    <subcellularLocation>
        <location evidence="1">Cytoplasm</location>
    </subcellularLocation>
</comment>
<organism evidence="6 7">
    <name type="scientific">Sediminicurvatus halobius</name>
    <dbReference type="NCBI Taxonomy" id="2182432"/>
    <lineage>
        <taxon>Bacteria</taxon>
        <taxon>Pseudomonadati</taxon>
        <taxon>Pseudomonadota</taxon>
        <taxon>Gammaproteobacteria</taxon>
        <taxon>Chromatiales</taxon>
        <taxon>Ectothiorhodospiraceae</taxon>
        <taxon>Sediminicurvatus</taxon>
    </lineage>
</organism>
<dbReference type="PROSITE" id="PS50851">
    <property type="entry name" value="CHEW"/>
    <property type="match status" value="1"/>
</dbReference>
<dbReference type="GO" id="GO:0006935">
    <property type="term" value="P:chemotaxis"/>
    <property type="evidence" value="ECO:0007669"/>
    <property type="project" value="InterPro"/>
</dbReference>
<dbReference type="GO" id="GO:0005829">
    <property type="term" value="C:cytosol"/>
    <property type="evidence" value="ECO:0007669"/>
    <property type="project" value="TreeGrafter"/>
</dbReference>
<dbReference type="GO" id="GO:0007165">
    <property type="term" value="P:signal transduction"/>
    <property type="evidence" value="ECO:0007669"/>
    <property type="project" value="InterPro"/>
</dbReference>
<dbReference type="Proteomes" id="UP000245474">
    <property type="component" value="Unassembled WGS sequence"/>
</dbReference>
<evidence type="ECO:0000313" key="6">
    <source>
        <dbReference type="EMBL" id="PWG64133.1"/>
    </source>
</evidence>
<dbReference type="Pfam" id="PF01584">
    <property type="entry name" value="CheW"/>
    <property type="match status" value="1"/>
</dbReference>
<dbReference type="EMBL" id="QFFI01000007">
    <property type="protein sequence ID" value="PWG64133.1"/>
    <property type="molecule type" value="Genomic_DNA"/>
</dbReference>
<dbReference type="OrthoDB" id="9790406at2"/>
<evidence type="ECO:0000256" key="1">
    <source>
        <dbReference type="ARBA" id="ARBA00004496"/>
    </source>
</evidence>
<reference evidence="6 7" key="1">
    <citation type="submission" date="2018-05" db="EMBL/GenBank/DDBJ databases">
        <title>Spiribacter halobius sp. nov., a moderately halophilic bacterium isolated from marine solar saltern.</title>
        <authorList>
            <person name="Zheng W.-S."/>
            <person name="Lu D.-C."/>
            <person name="Du Z.-J."/>
        </authorList>
    </citation>
    <scope>NUCLEOTIDE SEQUENCE [LARGE SCALE GENOMIC DNA]</scope>
    <source>
        <strain evidence="6 7">E85</strain>
    </source>
</reference>
<dbReference type="SMART" id="SM00260">
    <property type="entry name" value="CheW"/>
    <property type="match status" value="1"/>
</dbReference>
<dbReference type="Gene3D" id="2.40.50.180">
    <property type="entry name" value="CheA-289, Domain 4"/>
    <property type="match status" value="1"/>
</dbReference>
<feature type="compositionally biased region" description="Basic and acidic residues" evidence="4">
    <location>
        <begin position="181"/>
        <end position="190"/>
    </location>
</feature>
<feature type="region of interest" description="Disordered" evidence="4">
    <location>
        <begin position="177"/>
        <end position="197"/>
    </location>
</feature>
<comment type="caution">
    <text evidence="6">The sequence shown here is derived from an EMBL/GenBank/DDBJ whole genome shotgun (WGS) entry which is preliminary data.</text>
</comment>
<evidence type="ECO:0000256" key="4">
    <source>
        <dbReference type="SAM" id="MobiDB-lite"/>
    </source>
</evidence>
<dbReference type="InterPro" id="IPR002545">
    <property type="entry name" value="CheW-lke_dom"/>
</dbReference>
<accession>A0A2U2N4W1</accession>
<evidence type="ECO:0000256" key="3">
    <source>
        <dbReference type="ARBA" id="ARBA00022490"/>
    </source>
</evidence>
<sequence>MPMDTETGTGGAAAAMQDPLAMGGDGEQYLTFRLGDEEYGVDILRVEEIKGWEGASRIPNAPEHVRGVMNVRGSIVPVIDLRLRFGLPGREYDRFTVVVMVRVESDGRTRVVGLVVDALAEVYALPADSIRPAPDLGESVKTDFIRGLASVEERMVVLLEVDRLLDAETLAVGPALSAATEDSHAHHRGGESQGRSG</sequence>
<keyword evidence="3" id="KW-0963">Cytoplasm</keyword>
<evidence type="ECO:0000313" key="7">
    <source>
        <dbReference type="Proteomes" id="UP000245474"/>
    </source>
</evidence>
<dbReference type="PANTHER" id="PTHR22617">
    <property type="entry name" value="CHEMOTAXIS SENSOR HISTIDINE KINASE-RELATED"/>
    <property type="match status" value="1"/>
</dbReference>
<keyword evidence="7" id="KW-1185">Reference proteome</keyword>
<dbReference type="InterPro" id="IPR039315">
    <property type="entry name" value="CheW"/>
</dbReference>
<dbReference type="CDD" id="cd00732">
    <property type="entry name" value="CheW"/>
    <property type="match status" value="1"/>
</dbReference>
<protein>
    <recommendedName>
        <fullName evidence="2">Chemotaxis protein CheW</fullName>
    </recommendedName>
</protein>
<dbReference type="InterPro" id="IPR036061">
    <property type="entry name" value="CheW-like_dom_sf"/>
</dbReference>
<dbReference type="PANTHER" id="PTHR22617:SF45">
    <property type="entry name" value="CHEMOTAXIS PROTEIN CHEW"/>
    <property type="match status" value="1"/>
</dbReference>
<dbReference type="SUPFAM" id="SSF50341">
    <property type="entry name" value="CheW-like"/>
    <property type="match status" value="1"/>
</dbReference>